<proteinExistence type="predicted"/>
<dbReference type="EMBL" id="GBXM01085996">
    <property type="protein sequence ID" value="JAH22581.1"/>
    <property type="molecule type" value="Transcribed_RNA"/>
</dbReference>
<accession>A0A0E9R067</accession>
<sequence length="36" mass="3955">MQWKKSASVVMTTQGGSLKNKSHSLQKATACITCHY</sequence>
<organism evidence="1">
    <name type="scientific">Anguilla anguilla</name>
    <name type="common">European freshwater eel</name>
    <name type="synonym">Muraena anguilla</name>
    <dbReference type="NCBI Taxonomy" id="7936"/>
    <lineage>
        <taxon>Eukaryota</taxon>
        <taxon>Metazoa</taxon>
        <taxon>Chordata</taxon>
        <taxon>Craniata</taxon>
        <taxon>Vertebrata</taxon>
        <taxon>Euteleostomi</taxon>
        <taxon>Actinopterygii</taxon>
        <taxon>Neopterygii</taxon>
        <taxon>Teleostei</taxon>
        <taxon>Anguilliformes</taxon>
        <taxon>Anguillidae</taxon>
        <taxon>Anguilla</taxon>
    </lineage>
</organism>
<name>A0A0E9R067_ANGAN</name>
<dbReference type="AlphaFoldDB" id="A0A0E9R067"/>
<evidence type="ECO:0000313" key="1">
    <source>
        <dbReference type="EMBL" id="JAH22581.1"/>
    </source>
</evidence>
<reference evidence="1" key="1">
    <citation type="submission" date="2014-11" db="EMBL/GenBank/DDBJ databases">
        <authorList>
            <person name="Amaro Gonzalez C."/>
        </authorList>
    </citation>
    <scope>NUCLEOTIDE SEQUENCE</scope>
</reference>
<protein>
    <submittedName>
        <fullName evidence="1">Uncharacterized protein</fullName>
    </submittedName>
</protein>
<reference evidence="1" key="2">
    <citation type="journal article" date="2015" name="Fish Shellfish Immunol.">
        <title>Early steps in the European eel (Anguilla anguilla)-Vibrio vulnificus interaction in the gills: Role of the RtxA13 toxin.</title>
        <authorList>
            <person name="Callol A."/>
            <person name="Pajuelo D."/>
            <person name="Ebbesson L."/>
            <person name="Teles M."/>
            <person name="MacKenzie S."/>
            <person name="Amaro C."/>
        </authorList>
    </citation>
    <scope>NUCLEOTIDE SEQUENCE</scope>
</reference>